<reference evidence="2 3" key="1">
    <citation type="submission" date="2016-11" db="EMBL/GenBank/DDBJ databases">
        <authorList>
            <consortium name="Pathogen Informatics"/>
        </authorList>
    </citation>
    <scope>NUCLEOTIDE SEQUENCE [LARGE SCALE GENOMIC DNA]</scope>
    <source>
        <strain evidence="2 3">911</strain>
    </source>
</reference>
<dbReference type="GO" id="GO:0007059">
    <property type="term" value="P:chromosome segregation"/>
    <property type="evidence" value="ECO:0007669"/>
    <property type="project" value="TreeGrafter"/>
</dbReference>
<dbReference type="InterPro" id="IPR036086">
    <property type="entry name" value="ParB/Sulfiredoxin_sf"/>
</dbReference>
<name>A0A1U0VFD7_9MYCO</name>
<organism evidence="2 3">
    <name type="scientific">Mycobacteroides abscessus subsp. massiliense</name>
    <dbReference type="NCBI Taxonomy" id="1962118"/>
    <lineage>
        <taxon>Bacteria</taxon>
        <taxon>Bacillati</taxon>
        <taxon>Actinomycetota</taxon>
        <taxon>Actinomycetes</taxon>
        <taxon>Mycobacteriales</taxon>
        <taxon>Mycobacteriaceae</taxon>
        <taxon>Mycobacteroides</taxon>
        <taxon>Mycobacteroides abscessus</taxon>
    </lineage>
</organism>
<gene>
    <name evidence="2" type="primary">parB_1</name>
    <name evidence="2" type="ORF">SAMEA2259716_02645</name>
</gene>
<evidence type="ECO:0000313" key="2">
    <source>
        <dbReference type="EMBL" id="SKM10383.1"/>
    </source>
</evidence>
<dbReference type="Pfam" id="PF02195">
    <property type="entry name" value="ParB_N"/>
    <property type="match status" value="1"/>
</dbReference>
<dbReference type="InterPro" id="IPR050336">
    <property type="entry name" value="Chromosome_partition/occlusion"/>
</dbReference>
<dbReference type="GO" id="GO:0005694">
    <property type="term" value="C:chromosome"/>
    <property type="evidence" value="ECO:0007669"/>
    <property type="project" value="TreeGrafter"/>
</dbReference>
<dbReference type="SMART" id="SM00470">
    <property type="entry name" value="ParB"/>
    <property type="match status" value="1"/>
</dbReference>
<sequence length="327" mass="37551">MSIPLEPEQKSAELKDLLLADVEPNAENPRLDFPQSELDRLSDSIDQEGVLVPIVVFPKGDKYILVDGERRFRCARDLGHVTIPAVVTRERTEQEVLQQMFNIHLIREPWRDIPTAKALQRLVTALTESEGEEPNDQRLRDLTGLSIERVRQLRYITTLPNDWQNYIREDQIPLNFFWELKKNVIDSLRKNRPALYDEYGEQTLGEVFVKKRLDKVITDTVSLRKVSPIIRFAAQDAETNTDNSSVIDDAIRDLIEKPESTIDETYEDTVQMMVEVDKLGRRTSSMIAGFSRLMTQTKGTDDYDTVKDLGLTFIQQLTALLNSDTTP</sequence>
<dbReference type="PANTHER" id="PTHR33375:SF1">
    <property type="entry name" value="CHROMOSOME-PARTITIONING PROTEIN PARB-RELATED"/>
    <property type="match status" value="1"/>
</dbReference>
<dbReference type="Proteomes" id="UP000190074">
    <property type="component" value="Unassembled WGS sequence"/>
</dbReference>
<dbReference type="PANTHER" id="PTHR33375">
    <property type="entry name" value="CHROMOSOME-PARTITIONING PROTEIN PARB-RELATED"/>
    <property type="match status" value="1"/>
</dbReference>
<dbReference type="InterPro" id="IPR003115">
    <property type="entry name" value="ParB_N"/>
</dbReference>
<dbReference type="SUPFAM" id="SSF110849">
    <property type="entry name" value="ParB/Sulfiredoxin"/>
    <property type="match status" value="1"/>
</dbReference>
<dbReference type="EMBL" id="FVGW01000004">
    <property type="protein sequence ID" value="SKM10383.1"/>
    <property type="molecule type" value="Genomic_DNA"/>
</dbReference>
<dbReference type="Gene3D" id="3.90.1530.10">
    <property type="entry name" value="Conserved hypothetical protein from pyrococcus furiosus pfu- 392566-001, ParB domain"/>
    <property type="match status" value="1"/>
</dbReference>
<evidence type="ECO:0000259" key="1">
    <source>
        <dbReference type="SMART" id="SM00470"/>
    </source>
</evidence>
<dbReference type="AlphaFoldDB" id="A0A1U0VFD7"/>
<feature type="domain" description="ParB-like N-terminal" evidence="1">
    <location>
        <begin position="15"/>
        <end position="103"/>
    </location>
</feature>
<accession>A0A1U0VFD7</accession>
<proteinExistence type="predicted"/>
<protein>
    <submittedName>
        <fullName evidence="2">Chromosome-partitioning protein parB</fullName>
    </submittedName>
</protein>
<evidence type="ECO:0000313" key="3">
    <source>
        <dbReference type="Proteomes" id="UP000190074"/>
    </source>
</evidence>
<dbReference type="RefSeq" id="WP_076984139.1">
    <property type="nucleotide sequence ID" value="NZ_FVAP01000004.1"/>
</dbReference>